<evidence type="ECO:0000313" key="2">
    <source>
        <dbReference type="Proteomes" id="UP000198290"/>
    </source>
</evidence>
<dbReference type="KEGG" id="amah:DLM_3091"/>
<reference evidence="2" key="3">
    <citation type="journal article" date="2017" name="Plant Physiol. Biochem.">
        <title>Differential oxidative and antioxidative response of duckweed Lemna minor toward plant growth promoting/inhibiting bacteria.</title>
        <authorList>
            <person name="Ishizawa H."/>
            <person name="Kuroda M."/>
            <person name="Morikawa M."/>
            <person name="Ike M."/>
        </authorList>
    </citation>
    <scope>NUCLEOTIDE SEQUENCE [LARGE SCALE GENOMIC DNA]</scope>
    <source>
        <strain evidence="2">H3</strain>
    </source>
</reference>
<gene>
    <name evidence="1" type="ORF">DLM_3091</name>
</gene>
<protein>
    <submittedName>
        <fullName evidence="1">Uncharacterized protein</fullName>
    </submittedName>
</protein>
<evidence type="ECO:0000313" key="1">
    <source>
        <dbReference type="EMBL" id="BBF86688.1"/>
    </source>
</evidence>
<reference evidence="2" key="1">
    <citation type="journal article" date="2017" name="Biotechnol. Biofuels">
        <title>Evaluation of environmental bacterial communities as a factor affecting the growth of duckweed Lemna minor.</title>
        <authorList>
            <person name="Ishizawa H."/>
            <person name="Kuroda M."/>
            <person name="Morikawa M."/>
            <person name="Ike M."/>
        </authorList>
    </citation>
    <scope>NUCLEOTIDE SEQUENCE [LARGE SCALE GENOMIC DNA]</scope>
    <source>
        <strain evidence="2">H3</strain>
    </source>
</reference>
<organism evidence="1 2">
    <name type="scientific">Aquitalea magnusonii</name>
    <dbReference type="NCBI Taxonomy" id="332411"/>
    <lineage>
        <taxon>Bacteria</taxon>
        <taxon>Pseudomonadati</taxon>
        <taxon>Pseudomonadota</taxon>
        <taxon>Betaproteobacteria</taxon>
        <taxon>Neisseriales</taxon>
        <taxon>Chromobacteriaceae</taxon>
        <taxon>Aquitalea</taxon>
    </lineage>
</organism>
<keyword evidence="2" id="KW-1185">Reference proteome</keyword>
<accession>A0A3G9GFP5</accession>
<sequence>MVRHFNTANSNGPQFFPVAQVLHGCALPDHRLCIVHKN</sequence>
<dbReference type="AlphaFoldDB" id="A0A3G9GFP5"/>
<dbReference type="Proteomes" id="UP000198290">
    <property type="component" value="Chromosome"/>
</dbReference>
<dbReference type="EMBL" id="AP018823">
    <property type="protein sequence ID" value="BBF86688.1"/>
    <property type="molecule type" value="Genomic_DNA"/>
</dbReference>
<proteinExistence type="predicted"/>
<reference evidence="1 2" key="2">
    <citation type="journal article" date="2017" name="Genome Announc.">
        <title>Draft genome sequence of Aquitalea magnusonii strain H3, a plant growth-promoting bacterium of duckweed Lemna minor.</title>
        <authorList>
            <person name="Ishizawa H."/>
            <person name="Kuroda M."/>
            <person name="Ike M."/>
        </authorList>
    </citation>
    <scope>NUCLEOTIDE SEQUENCE [LARGE SCALE GENOMIC DNA]</scope>
    <source>
        <strain evidence="1 2">H3</strain>
    </source>
</reference>
<name>A0A3G9GFP5_9NEIS</name>